<dbReference type="SUPFAM" id="SSF63411">
    <property type="entry name" value="LuxS/MPP-like metallohydrolase"/>
    <property type="match status" value="4"/>
</dbReference>
<dbReference type="PANTHER" id="PTHR11851:SF49">
    <property type="entry name" value="MITOCHONDRIAL-PROCESSING PEPTIDASE SUBUNIT ALPHA"/>
    <property type="match status" value="1"/>
</dbReference>
<name>A0ABX0TP18_9SPHN</name>
<dbReference type="PANTHER" id="PTHR11851">
    <property type="entry name" value="METALLOPROTEASE"/>
    <property type="match status" value="1"/>
</dbReference>
<reference evidence="6 7" key="1">
    <citation type="submission" date="2020-03" db="EMBL/GenBank/DDBJ databases">
        <title>Genomic Encyclopedia of Type Strains, Phase III (KMG-III): the genomes of soil and plant-associated and newly described type strains.</title>
        <authorList>
            <person name="Whitman W."/>
        </authorList>
    </citation>
    <scope>NUCLEOTIDE SEQUENCE [LARGE SCALE GENOMIC DNA]</scope>
    <source>
        <strain evidence="6 7">CECT 8804</strain>
    </source>
</reference>
<dbReference type="Proteomes" id="UP000727456">
    <property type="component" value="Unassembled WGS sequence"/>
</dbReference>
<dbReference type="EMBL" id="JAAOZC010000001">
    <property type="protein sequence ID" value="NIJ06509.1"/>
    <property type="molecule type" value="Genomic_DNA"/>
</dbReference>
<feature type="domain" description="Peptidase M16 C-terminal" evidence="5">
    <location>
        <begin position="661"/>
        <end position="837"/>
    </location>
</feature>
<evidence type="ECO:0000256" key="2">
    <source>
        <dbReference type="ARBA" id="ARBA00023049"/>
    </source>
</evidence>
<evidence type="ECO:0000313" key="7">
    <source>
        <dbReference type="Proteomes" id="UP000727456"/>
    </source>
</evidence>
<keyword evidence="3" id="KW-0732">Signal</keyword>
<keyword evidence="2" id="KW-0482">Metalloprotease</keyword>
<dbReference type="RefSeq" id="WP_167070984.1">
    <property type="nucleotide sequence ID" value="NZ_JAAOZC010000001.1"/>
</dbReference>
<dbReference type="GO" id="GO:0008233">
    <property type="term" value="F:peptidase activity"/>
    <property type="evidence" value="ECO:0007669"/>
    <property type="project" value="UniProtKB-KW"/>
</dbReference>
<evidence type="ECO:0000256" key="1">
    <source>
        <dbReference type="ARBA" id="ARBA00007261"/>
    </source>
</evidence>
<accession>A0ABX0TP18</accession>
<sequence>MRKILSSIALLLACATPAAAAPVVVPPLHYVARTLPNGLRVFEMPDKSGTSASVQLWYDVGSKDDPKGRSGFAHLFEHLMFKATRDMPAETMDRLTEDVGGNNNASTDDDYTEYHETIPANHLERLIWAEAQRMGWLVVDQADFTSERDVVKEELRGDLARPYGRLFMRDFAAANFRVHPYALGTIGSIEELDAASLADVRAFHAQYYRPDNAVLVVSGNFDPKQLDGWIDRYFGPIAKPAWPIPRVTVQEPPRTIPARYVDRVENTPLPAVAISWLLPVLDDKDHAAINMIDGILSAGDSSRLHEDLVYRDEIASETDVIADFKKGAGTIAAFAIMAGNHSPAEGEAALRKEIARIRDTPPSKEEMTRVRNMVVTSALKQRETAQGRASLLGSGVILDGDPSEADKRLAALQTVTAADVQRVAARLLTDQTAVTITYLAPDAFPQVKGPAITAAPTIASLPLITPANVPVVTALGPNERAQPPAPGAPVSPSVPMPVERRLSNGMRVIVLERHALPIVTVHMIAPRGTAADPQGRFGLASLTADLLTKGTPTRNATQIAHTIENAGGSIDADATRDGTTITLTVKSDQLDAAMAVMADSALHSTFAQAELDRSRAEALDGLQQTYKTPASLAALVAGRAVYGDGAYGKPGDGTPASLPAIRRDDLLAAYRATWSPATSALILAGDITPDRAQALAEKLFGGWKTTAAPAPAVTATPYPAPRLIVVDLPGAPQAAVTIARPSIRRADPDFYVMQLANTALGGGYSARLNREIRVKRGLAYGASSRFSAGRLPGALSVATQTKNPTAPQVIGIMRDEMKGMGAEPVPAEELNARKASLIGSYGDAVETTDGIAGMIAGLVVQGVDPAEITRQTQKIAAIGPDEVQRVSKALIDPAVASVVVVGDARQFLPALRAQGLNPEVIPAAQLKLDSAALH</sequence>
<evidence type="ECO:0000259" key="5">
    <source>
        <dbReference type="Pfam" id="PF05193"/>
    </source>
</evidence>
<evidence type="ECO:0000259" key="4">
    <source>
        <dbReference type="Pfam" id="PF00675"/>
    </source>
</evidence>
<feature type="signal peptide" evidence="3">
    <location>
        <begin position="1"/>
        <end position="20"/>
    </location>
</feature>
<organism evidence="6 7">
    <name type="scientific">Sphingomonas vulcanisoli</name>
    <dbReference type="NCBI Taxonomy" id="1658060"/>
    <lineage>
        <taxon>Bacteria</taxon>
        <taxon>Pseudomonadati</taxon>
        <taxon>Pseudomonadota</taxon>
        <taxon>Alphaproteobacteria</taxon>
        <taxon>Sphingomonadales</taxon>
        <taxon>Sphingomonadaceae</taxon>
        <taxon>Sphingomonas</taxon>
    </lineage>
</organism>
<evidence type="ECO:0000313" key="6">
    <source>
        <dbReference type="EMBL" id="NIJ06509.1"/>
    </source>
</evidence>
<keyword evidence="6" id="KW-0645">Protease</keyword>
<dbReference type="Pfam" id="PF05193">
    <property type="entry name" value="Peptidase_M16_C"/>
    <property type="match status" value="2"/>
</dbReference>
<dbReference type="EC" id="3.4.24.-" evidence="6"/>
<keyword evidence="7" id="KW-1185">Reference proteome</keyword>
<dbReference type="Gene3D" id="3.30.830.10">
    <property type="entry name" value="Metalloenzyme, LuxS/M16 peptidase-like"/>
    <property type="match status" value="4"/>
</dbReference>
<feature type="domain" description="Peptidase M16 C-terminal" evidence="5">
    <location>
        <begin position="196"/>
        <end position="373"/>
    </location>
</feature>
<comment type="similarity">
    <text evidence="1">Belongs to the peptidase M16 family.</text>
</comment>
<keyword evidence="6" id="KW-0378">Hydrolase</keyword>
<evidence type="ECO:0000256" key="3">
    <source>
        <dbReference type="SAM" id="SignalP"/>
    </source>
</evidence>
<feature type="domain" description="Peptidase M16 N-terminal" evidence="4">
    <location>
        <begin position="46"/>
        <end position="156"/>
    </location>
</feature>
<feature type="domain" description="Peptidase M16 N-terminal" evidence="4">
    <location>
        <begin position="510"/>
        <end position="629"/>
    </location>
</feature>
<dbReference type="InterPro" id="IPR011249">
    <property type="entry name" value="Metalloenz_LuxS/M16"/>
</dbReference>
<protein>
    <submittedName>
        <fullName evidence="6">Zinc protease</fullName>
        <ecNumber evidence="6">3.4.24.-</ecNumber>
    </submittedName>
</protein>
<dbReference type="GO" id="GO:0006508">
    <property type="term" value="P:proteolysis"/>
    <property type="evidence" value="ECO:0007669"/>
    <property type="project" value="UniProtKB-KW"/>
</dbReference>
<dbReference type="InterPro" id="IPR050361">
    <property type="entry name" value="MPP/UQCRC_Complex"/>
</dbReference>
<dbReference type="InterPro" id="IPR007863">
    <property type="entry name" value="Peptidase_M16_C"/>
</dbReference>
<dbReference type="InterPro" id="IPR011765">
    <property type="entry name" value="Pept_M16_N"/>
</dbReference>
<comment type="caution">
    <text evidence="6">The sequence shown here is derived from an EMBL/GenBank/DDBJ whole genome shotgun (WGS) entry which is preliminary data.</text>
</comment>
<gene>
    <name evidence="6" type="ORF">FHS31_000091</name>
</gene>
<dbReference type="Pfam" id="PF00675">
    <property type="entry name" value="Peptidase_M16"/>
    <property type="match status" value="2"/>
</dbReference>
<feature type="chain" id="PRO_5047189877" evidence="3">
    <location>
        <begin position="21"/>
        <end position="934"/>
    </location>
</feature>
<proteinExistence type="inferred from homology"/>